<dbReference type="SUPFAM" id="SSF88659">
    <property type="entry name" value="Sigma3 and sigma4 domains of RNA polymerase sigma factors"/>
    <property type="match status" value="1"/>
</dbReference>
<keyword evidence="2" id="KW-0805">Transcription regulation</keyword>
<evidence type="ECO:0000256" key="4">
    <source>
        <dbReference type="ARBA" id="ARBA00023163"/>
    </source>
</evidence>
<accession>A0A2W5MIH2</accession>
<evidence type="ECO:0000259" key="5">
    <source>
        <dbReference type="Pfam" id="PF07638"/>
    </source>
</evidence>
<keyword evidence="3" id="KW-0731">Sigma factor</keyword>
<evidence type="ECO:0000313" key="6">
    <source>
        <dbReference type="EMBL" id="PZQ17393.1"/>
    </source>
</evidence>
<proteinExistence type="inferred from homology"/>
<dbReference type="Gene3D" id="1.10.10.10">
    <property type="entry name" value="Winged helix-like DNA-binding domain superfamily/Winged helix DNA-binding domain"/>
    <property type="match status" value="1"/>
</dbReference>
<reference evidence="6 7" key="1">
    <citation type="submission" date="2017-08" db="EMBL/GenBank/DDBJ databases">
        <title>Infants hospitalized years apart are colonized by the same room-sourced microbial strains.</title>
        <authorList>
            <person name="Brooks B."/>
            <person name="Olm M.R."/>
            <person name="Firek B.A."/>
            <person name="Baker R."/>
            <person name="Thomas B.C."/>
            <person name="Morowitz M.J."/>
            <person name="Banfield J.F."/>
        </authorList>
    </citation>
    <scope>NUCLEOTIDE SEQUENCE [LARGE SCALE GENOMIC DNA]</scope>
    <source>
        <strain evidence="6">S2_005_003_R2_42</strain>
    </source>
</reference>
<dbReference type="Gene3D" id="1.10.1740.10">
    <property type="match status" value="1"/>
</dbReference>
<evidence type="ECO:0000256" key="1">
    <source>
        <dbReference type="ARBA" id="ARBA00010641"/>
    </source>
</evidence>
<dbReference type="InterPro" id="IPR036388">
    <property type="entry name" value="WH-like_DNA-bd_sf"/>
</dbReference>
<dbReference type="InterPro" id="IPR039425">
    <property type="entry name" value="RNA_pol_sigma-70-like"/>
</dbReference>
<dbReference type="NCBIfam" id="TIGR02999">
    <property type="entry name" value="Sig-70_X6"/>
    <property type="match status" value="1"/>
</dbReference>
<feature type="domain" description="RNA polymerase sigma-70 ECF-like HTH" evidence="5">
    <location>
        <begin position="17"/>
        <end position="194"/>
    </location>
</feature>
<dbReference type="AlphaFoldDB" id="A0A2W5MIH2"/>
<dbReference type="InterPro" id="IPR013325">
    <property type="entry name" value="RNA_pol_sigma_r2"/>
</dbReference>
<sequence>MLGRTRRWRNGPMDEGCTQLLIAAGRGDAEASGQLFARLYEELRHCARRQLRGRVGSLVSTTVLVHETYLKLIHAERLEAGSRGHFMALAARAMRQVLVDDARRIGAEKRGGQALFVTLDERLPDAADEALEVLALDRALTTLEAVDARAARVVHLHFFAGLTFPEIATLENLNERTVKRDWQAARGLLAAEMKADGDGAAASA</sequence>
<dbReference type="InterPro" id="IPR011517">
    <property type="entry name" value="RNA_pol_sigma70_ECF-like"/>
</dbReference>
<keyword evidence="4" id="KW-0804">Transcription</keyword>
<dbReference type="InterPro" id="IPR014284">
    <property type="entry name" value="RNA_pol_sigma-70_dom"/>
</dbReference>
<evidence type="ECO:0000256" key="2">
    <source>
        <dbReference type="ARBA" id="ARBA00023015"/>
    </source>
</evidence>
<dbReference type="SUPFAM" id="SSF88946">
    <property type="entry name" value="Sigma2 domain of RNA polymerase sigma factors"/>
    <property type="match status" value="1"/>
</dbReference>
<comment type="caution">
    <text evidence="6">The sequence shown here is derived from an EMBL/GenBank/DDBJ whole genome shotgun (WGS) entry which is preliminary data.</text>
</comment>
<dbReference type="EMBL" id="QFPO01000004">
    <property type="protein sequence ID" value="PZQ17393.1"/>
    <property type="molecule type" value="Genomic_DNA"/>
</dbReference>
<evidence type="ECO:0000313" key="7">
    <source>
        <dbReference type="Proteomes" id="UP000249046"/>
    </source>
</evidence>
<comment type="similarity">
    <text evidence="1">Belongs to the sigma-70 factor family. ECF subfamily.</text>
</comment>
<name>A0A2W5MIH2_9GAMM</name>
<dbReference type="InterPro" id="IPR013324">
    <property type="entry name" value="RNA_pol_sigma_r3/r4-like"/>
</dbReference>
<dbReference type="NCBIfam" id="TIGR02937">
    <property type="entry name" value="sigma70-ECF"/>
    <property type="match status" value="1"/>
</dbReference>
<dbReference type="GO" id="GO:0016987">
    <property type="term" value="F:sigma factor activity"/>
    <property type="evidence" value="ECO:0007669"/>
    <property type="project" value="UniProtKB-KW"/>
</dbReference>
<dbReference type="Proteomes" id="UP000249046">
    <property type="component" value="Unassembled WGS sequence"/>
</dbReference>
<protein>
    <submittedName>
        <fullName evidence="6">RNA polymerase subunit sigma</fullName>
    </submittedName>
</protein>
<dbReference type="PANTHER" id="PTHR43133">
    <property type="entry name" value="RNA POLYMERASE ECF-TYPE SIGMA FACTO"/>
    <property type="match status" value="1"/>
</dbReference>
<gene>
    <name evidence="6" type="ORF">DI564_06190</name>
</gene>
<dbReference type="InterPro" id="IPR053812">
    <property type="entry name" value="HTH_Sigma70_ECF-like"/>
</dbReference>
<organism evidence="6 7">
    <name type="scientific">Rhodanobacter denitrificans</name>
    <dbReference type="NCBI Taxonomy" id="666685"/>
    <lineage>
        <taxon>Bacteria</taxon>
        <taxon>Pseudomonadati</taxon>
        <taxon>Pseudomonadota</taxon>
        <taxon>Gammaproteobacteria</taxon>
        <taxon>Lysobacterales</taxon>
        <taxon>Rhodanobacteraceae</taxon>
        <taxon>Rhodanobacter</taxon>
    </lineage>
</organism>
<evidence type="ECO:0000256" key="3">
    <source>
        <dbReference type="ARBA" id="ARBA00023082"/>
    </source>
</evidence>
<dbReference type="PANTHER" id="PTHR43133:SF39">
    <property type="entry name" value="SIMILAR TO RNA POLYMERASE SIGMA-E FACTOR"/>
    <property type="match status" value="1"/>
</dbReference>
<dbReference type="Pfam" id="PF07638">
    <property type="entry name" value="Sigma70_ECF"/>
    <property type="match status" value="1"/>
</dbReference>
<dbReference type="GO" id="GO:0006352">
    <property type="term" value="P:DNA-templated transcription initiation"/>
    <property type="evidence" value="ECO:0007669"/>
    <property type="project" value="InterPro"/>
</dbReference>